<gene>
    <name evidence="4" type="ORF">XD72_2154</name>
    <name evidence="5" type="ORF">XE07_0933</name>
</gene>
<dbReference type="EMBL" id="LGFT01000070">
    <property type="protein sequence ID" value="KUK43465.1"/>
    <property type="molecule type" value="Genomic_DNA"/>
</dbReference>
<dbReference type="InterPro" id="IPR036046">
    <property type="entry name" value="Acylphosphatase-like_dom_sf"/>
</dbReference>
<dbReference type="PROSITE" id="PS51160">
    <property type="entry name" value="ACYLPHOSPHATASE_3"/>
    <property type="match status" value="1"/>
</dbReference>
<dbReference type="AlphaFoldDB" id="A0A117LEY3"/>
<dbReference type="SUPFAM" id="SSF54975">
    <property type="entry name" value="Acylphosphatase/BLUF domain-like"/>
    <property type="match status" value="1"/>
</dbReference>
<evidence type="ECO:0000313" key="4">
    <source>
        <dbReference type="EMBL" id="KUK43465.1"/>
    </source>
</evidence>
<dbReference type="Proteomes" id="UP000057043">
    <property type="component" value="Unassembled WGS sequence"/>
</dbReference>
<reference evidence="5" key="1">
    <citation type="journal article" date="2015" name="MBio">
        <title>Genome-resolved metagenomic analysis reveals roles for candidate phyla and other microbial community members in biogeochemical transformations in oil reservoirs.</title>
        <authorList>
            <person name="Hu P."/>
            <person name="Tom L."/>
            <person name="Singh A."/>
            <person name="Thomas B.C."/>
            <person name="Baker B.J."/>
            <person name="Piceno Y.M."/>
            <person name="Andersen G.L."/>
            <person name="Banfield J.F."/>
        </authorList>
    </citation>
    <scope>NUCLEOTIDE SEQUENCE [LARGE SCALE GENOMIC DNA]</scope>
    <source>
        <strain evidence="5">56_747</strain>
    </source>
</reference>
<comment type="catalytic activity">
    <reaction evidence="1">
        <text>an acyl phosphate + H2O = a carboxylate + phosphate + H(+)</text>
        <dbReference type="Rhea" id="RHEA:14965"/>
        <dbReference type="ChEBI" id="CHEBI:15377"/>
        <dbReference type="ChEBI" id="CHEBI:15378"/>
        <dbReference type="ChEBI" id="CHEBI:29067"/>
        <dbReference type="ChEBI" id="CHEBI:43474"/>
        <dbReference type="ChEBI" id="CHEBI:59918"/>
        <dbReference type="EC" id="3.6.1.7"/>
    </reaction>
</comment>
<evidence type="ECO:0000313" key="6">
    <source>
        <dbReference type="Proteomes" id="UP000053961"/>
    </source>
</evidence>
<feature type="domain" description="Acylphosphatase-like" evidence="3">
    <location>
        <begin position="3"/>
        <end position="90"/>
    </location>
</feature>
<organism evidence="4 7">
    <name type="scientific">Methanothrix harundinacea</name>
    <dbReference type="NCBI Taxonomy" id="301375"/>
    <lineage>
        <taxon>Archaea</taxon>
        <taxon>Methanobacteriati</taxon>
        <taxon>Methanobacteriota</taxon>
        <taxon>Stenosarchaea group</taxon>
        <taxon>Methanomicrobia</taxon>
        <taxon>Methanotrichales</taxon>
        <taxon>Methanotrichaceae</taxon>
        <taxon>Methanothrix</taxon>
    </lineage>
</organism>
<keyword evidence="1" id="KW-0378">Hydrolase</keyword>
<dbReference type="Gene3D" id="3.30.70.100">
    <property type="match status" value="1"/>
</dbReference>
<proteinExistence type="inferred from homology"/>
<dbReference type="PANTHER" id="PTHR47268">
    <property type="entry name" value="ACYLPHOSPHATASE"/>
    <property type="match status" value="1"/>
</dbReference>
<dbReference type="GO" id="GO:0003998">
    <property type="term" value="F:acylphosphatase activity"/>
    <property type="evidence" value="ECO:0007669"/>
    <property type="project" value="UniProtKB-EC"/>
</dbReference>
<dbReference type="PATRIC" id="fig|301375.6.peg.2298"/>
<protein>
    <recommendedName>
        <fullName evidence="1">acylphosphatase</fullName>
        <ecNumber evidence="1">3.6.1.7</ecNumber>
    </recommendedName>
</protein>
<evidence type="ECO:0000313" key="5">
    <source>
        <dbReference type="EMBL" id="KUK96724.1"/>
    </source>
</evidence>
<feature type="active site" evidence="1">
    <location>
        <position position="18"/>
    </location>
</feature>
<dbReference type="PANTHER" id="PTHR47268:SF4">
    <property type="entry name" value="ACYLPHOSPHATASE"/>
    <property type="match status" value="1"/>
</dbReference>
<comment type="caution">
    <text evidence="4">The sequence shown here is derived from an EMBL/GenBank/DDBJ whole genome shotgun (WGS) entry which is preliminary data.</text>
</comment>
<feature type="active site" evidence="1">
    <location>
        <position position="36"/>
    </location>
</feature>
<accession>A0A117LEY3</accession>
<dbReference type="Pfam" id="PF00708">
    <property type="entry name" value="Acylphosphatase"/>
    <property type="match status" value="1"/>
</dbReference>
<dbReference type="EC" id="3.6.1.7" evidence="1"/>
<comment type="similarity">
    <text evidence="2">Belongs to the acylphosphatase family.</text>
</comment>
<sequence>MKRVEIIASGRVQKVGFRDLVEKIAQDLELSGTVENREPYDVAIVAEGEEEALEEFVRALMIRDRLIQVRKLEVSWAEATGEFPYFKIVRGEWHEELGESLDVAIKLLQRSIEVHEEYLAEAREILDGRGPNE</sequence>
<evidence type="ECO:0000256" key="2">
    <source>
        <dbReference type="RuleBase" id="RU004168"/>
    </source>
</evidence>
<dbReference type="EMBL" id="LGHB01000009">
    <property type="protein sequence ID" value="KUK96724.1"/>
    <property type="molecule type" value="Genomic_DNA"/>
</dbReference>
<dbReference type="InterPro" id="IPR001792">
    <property type="entry name" value="Acylphosphatase-like_dom"/>
</dbReference>
<name>A0A117LEY3_9EURY</name>
<evidence type="ECO:0000256" key="1">
    <source>
        <dbReference type="PROSITE-ProRule" id="PRU00520"/>
    </source>
</evidence>
<evidence type="ECO:0000259" key="3">
    <source>
        <dbReference type="PROSITE" id="PS51160"/>
    </source>
</evidence>
<dbReference type="InterPro" id="IPR020456">
    <property type="entry name" value="Acylphosphatase"/>
</dbReference>
<dbReference type="Proteomes" id="UP000053961">
    <property type="component" value="Unassembled WGS sequence"/>
</dbReference>
<reference evidence="6 7" key="2">
    <citation type="journal article" date="2015" name="MBio">
        <title>Genome-Resolved Metagenomic Analysis Reveals Roles for Candidate Phyla and Other Microbial Community Members in Biogeochemical Transformations in Oil Reservoirs.</title>
        <authorList>
            <person name="Hu P."/>
            <person name="Tom L."/>
            <person name="Singh A."/>
            <person name="Thomas B.C."/>
            <person name="Baker B.J."/>
            <person name="Piceno Y.M."/>
            <person name="Andersen G.L."/>
            <person name="Banfield J.F."/>
        </authorList>
    </citation>
    <scope>NUCLEOTIDE SEQUENCE [LARGE SCALE GENOMIC DNA]</scope>
    <source>
        <strain evidence="4">57_489</strain>
    </source>
</reference>
<evidence type="ECO:0000313" key="7">
    <source>
        <dbReference type="Proteomes" id="UP000057043"/>
    </source>
</evidence>